<dbReference type="PROSITE" id="PS00140">
    <property type="entry name" value="UCH_1"/>
    <property type="match status" value="1"/>
</dbReference>
<dbReference type="PANTHER" id="PTHR10589">
    <property type="entry name" value="UBIQUITIN CARBOXYL-TERMINAL HYDROLASE"/>
    <property type="match status" value="1"/>
</dbReference>
<evidence type="ECO:0000256" key="5">
    <source>
        <dbReference type="ARBA" id="ARBA00022553"/>
    </source>
</evidence>
<evidence type="ECO:0000256" key="4">
    <source>
        <dbReference type="ARBA" id="ARBA00022490"/>
    </source>
</evidence>
<proteinExistence type="inferred from homology"/>
<dbReference type="InterPro" id="IPR036959">
    <property type="entry name" value="Peptidase_C12_UCH_sf"/>
</dbReference>
<dbReference type="CDD" id="cd09616">
    <property type="entry name" value="Peptidase_C12_UCH_L1_L3"/>
    <property type="match status" value="1"/>
</dbReference>
<dbReference type="InterPro" id="IPR057254">
    <property type="entry name" value="UCH_AS"/>
</dbReference>
<evidence type="ECO:0000256" key="11">
    <source>
        <dbReference type="PROSITE-ProRule" id="PRU01393"/>
    </source>
</evidence>
<dbReference type="Gene3D" id="3.40.532.10">
    <property type="entry name" value="Peptidase C12, ubiquitin carboxyl-terminal hydrolase"/>
    <property type="match status" value="1"/>
</dbReference>
<name>A0ABQ9CP06_9PASS</name>
<reference evidence="15" key="1">
    <citation type="submission" date="2019-10" db="EMBL/GenBank/DDBJ databases">
        <authorList>
            <person name="Soares A.E.R."/>
            <person name="Aleixo A."/>
            <person name="Schneider P."/>
            <person name="Miyaki C.Y."/>
            <person name="Schneider M.P."/>
            <person name="Mello C."/>
            <person name="Vasconcelos A.T.R."/>
        </authorList>
    </citation>
    <scope>NUCLEOTIDE SEQUENCE</scope>
    <source>
        <tissue evidence="15">Muscle</tissue>
    </source>
</reference>
<sequence length="378" mass="42275">MGESGLSGCALIRFQDTAIFTLKKHLINLNYPVLFEDCNEMTFGNTIEVLASKSTYVALILLPAEHLLSSHIPNCEKQHGPLLLEETLIQDKVTNQFLKQLGIHPDWQFVDVYGMEPELLSMVPRPVCAVLLLFPITEKYETFRTEEEERIKANGQDVKSSVYFMKQTINNACGTIGLIHAIANNRDKMNFETNSSLKKFLEDSLSMTPEERAKYLETYEAIRVTHESSAHEGQTESSSSSLSSPPSSSQPQVSHSRTKASPLCHSASLSWAKRNHVGPAKATSPSIRLRRWRPLIRLPSVGLHSVAPSIDEKVDLHFIALVNVGGHLYELDGRKPFPINHGETSDDSFLEDAIEVCKKFMERDPEELRFNAIALSAA</sequence>
<keyword evidence="16" id="KW-1185">Reference proteome</keyword>
<keyword evidence="6 11" id="KW-0645">Protease</keyword>
<keyword evidence="4" id="KW-0963">Cytoplasm</keyword>
<dbReference type="InterPro" id="IPR001578">
    <property type="entry name" value="Peptidase_C12_UCH"/>
</dbReference>
<feature type="site" description="Important for enzyme activity" evidence="11">
    <location>
        <position position="332"/>
    </location>
</feature>
<keyword evidence="7 11" id="KW-0833">Ubl conjugation pathway</keyword>
<evidence type="ECO:0000313" key="16">
    <source>
        <dbReference type="Proteomes" id="UP001145742"/>
    </source>
</evidence>
<evidence type="ECO:0000256" key="12">
    <source>
        <dbReference type="RuleBase" id="RU361215"/>
    </source>
</evidence>
<comment type="subunit">
    <text evidence="10">Preferentially binds diubiquitin; the interaction does not hydrolyze diubiquitin but, in vitro, inhibits the hydrolyzing activity on other substrates.</text>
</comment>
<evidence type="ECO:0000256" key="1">
    <source>
        <dbReference type="ARBA" id="ARBA00000707"/>
    </source>
</evidence>
<dbReference type="SUPFAM" id="SSF54001">
    <property type="entry name" value="Cysteine proteinases"/>
    <property type="match status" value="1"/>
</dbReference>
<evidence type="ECO:0000256" key="7">
    <source>
        <dbReference type="ARBA" id="ARBA00022786"/>
    </source>
</evidence>
<dbReference type="EC" id="3.4.19.12" evidence="12"/>
<dbReference type="EMBL" id="WHWB01034750">
    <property type="protein sequence ID" value="KAJ7404781.1"/>
    <property type="molecule type" value="Genomic_DNA"/>
</dbReference>
<protein>
    <recommendedName>
        <fullName evidence="12">Ubiquitin carboxyl-terminal hydrolase</fullName>
        <ecNumber evidence="12">3.4.19.12</ecNumber>
    </recommendedName>
</protein>
<dbReference type="Proteomes" id="UP001145742">
    <property type="component" value="Unassembled WGS sequence"/>
</dbReference>
<organism evidence="15 16">
    <name type="scientific">Willisornis vidua</name>
    <name type="common">Xingu scale-backed antbird</name>
    <dbReference type="NCBI Taxonomy" id="1566151"/>
    <lineage>
        <taxon>Eukaryota</taxon>
        <taxon>Metazoa</taxon>
        <taxon>Chordata</taxon>
        <taxon>Craniata</taxon>
        <taxon>Vertebrata</taxon>
        <taxon>Euteleostomi</taxon>
        <taxon>Archelosauria</taxon>
        <taxon>Archosauria</taxon>
        <taxon>Dinosauria</taxon>
        <taxon>Saurischia</taxon>
        <taxon>Theropoda</taxon>
        <taxon>Coelurosauria</taxon>
        <taxon>Aves</taxon>
        <taxon>Neognathae</taxon>
        <taxon>Neoaves</taxon>
        <taxon>Telluraves</taxon>
        <taxon>Australaves</taxon>
        <taxon>Passeriformes</taxon>
        <taxon>Thamnophilidae</taxon>
        <taxon>Willisornis</taxon>
    </lineage>
</organism>
<dbReference type="PANTHER" id="PTHR10589:SF24">
    <property type="entry name" value="UBIQUITIN CARBOXYL-TERMINAL HYDROLASE ISOZYME L3"/>
    <property type="match status" value="1"/>
</dbReference>
<evidence type="ECO:0000256" key="9">
    <source>
        <dbReference type="ARBA" id="ARBA00022807"/>
    </source>
</evidence>
<keyword evidence="5" id="KW-0597">Phosphoprotein</keyword>
<dbReference type="PROSITE" id="PS52048">
    <property type="entry name" value="UCH_DOMAIN"/>
    <property type="match status" value="1"/>
</dbReference>
<gene>
    <name evidence="15" type="primary">UCHL3</name>
    <name evidence="15" type="ORF">WISP_143440</name>
</gene>
<keyword evidence="8 11" id="KW-0378">Hydrolase</keyword>
<evidence type="ECO:0000256" key="10">
    <source>
        <dbReference type="ARBA" id="ARBA00062672"/>
    </source>
</evidence>
<keyword evidence="9 11" id="KW-0788">Thiol protease</keyword>
<comment type="subcellular location">
    <subcellularLocation>
        <location evidence="2">Cytoplasm</location>
    </subcellularLocation>
</comment>
<feature type="site" description="Transition state stabilizer" evidence="11">
    <location>
        <position position="167"/>
    </location>
</feature>
<dbReference type="Pfam" id="PF01088">
    <property type="entry name" value="Peptidase_C12"/>
    <property type="match status" value="1"/>
</dbReference>
<evidence type="ECO:0000313" key="15">
    <source>
        <dbReference type="EMBL" id="KAJ7404781.1"/>
    </source>
</evidence>
<accession>A0ABQ9CP06</accession>
<dbReference type="PRINTS" id="PR00707">
    <property type="entry name" value="UBCTHYDRLASE"/>
</dbReference>
<comment type="caution">
    <text evidence="15">The sequence shown here is derived from an EMBL/GenBank/DDBJ whole genome shotgun (WGS) entry which is preliminary data.</text>
</comment>
<dbReference type="InterPro" id="IPR038765">
    <property type="entry name" value="Papain-like_cys_pep_sf"/>
</dbReference>
<evidence type="ECO:0000256" key="13">
    <source>
        <dbReference type="SAM" id="MobiDB-lite"/>
    </source>
</evidence>
<feature type="active site" description="Nucleophile" evidence="11">
    <location>
        <position position="173"/>
    </location>
</feature>
<evidence type="ECO:0000259" key="14">
    <source>
        <dbReference type="PROSITE" id="PS52048"/>
    </source>
</evidence>
<feature type="compositionally biased region" description="Low complexity" evidence="13">
    <location>
        <begin position="235"/>
        <end position="255"/>
    </location>
</feature>
<comment type="similarity">
    <text evidence="3 11 12">Belongs to the peptidase C12 family.</text>
</comment>
<comment type="catalytic activity">
    <reaction evidence="1 11 12">
        <text>Thiol-dependent hydrolysis of ester, thioester, amide, peptide and isopeptide bonds formed by the C-terminal Gly of ubiquitin (a 76-residue protein attached to proteins as an intracellular targeting signal).</text>
        <dbReference type="EC" id="3.4.19.12"/>
    </reaction>
</comment>
<evidence type="ECO:0000256" key="3">
    <source>
        <dbReference type="ARBA" id="ARBA00009326"/>
    </source>
</evidence>
<evidence type="ECO:0000256" key="2">
    <source>
        <dbReference type="ARBA" id="ARBA00004496"/>
    </source>
</evidence>
<evidence type="ECO:0000256" key="8">
    <source>
        <dbReference type="ARBA" id="ARBA00022801"/>
    </source>
</evidence>
<feature type="active site" description="Proton donor" evidence="11">
    <location>
        <position position="317"/>
    </location>
</feature>
<evidence type="ECO:0000256" key="6">
    <source>
        <dbReference type="ARBA" id="ARBA00022670"/>
    </source>
</evidence>
<dbReference type="GO" id="GO:0016787">
    <property type="term" value="F:hydrolase activity"/>
    <property type="evidence" value="ECO:0007669"/>
    <property type="project" value="UniProtKB-KW"/>
</dbReference>
<feature type="domain" description="UCH catalytic" evidence="14">
    <location>
        <begin position="80"/>
        <end position="377"/>
    </location>
</feature>
<feature type="region of interest" description="Disordered" evidence="13">
    <location>
        <begin position="226"/>
        <end position="259"/>
    </location>
</feature>